<name>A0A919BJ53_9GAMM</name>
<dbReference type="Gene3D" id="2.40.170.20">
    <property type="entry name" value="TonB-dependent receptor, beta-barrel domain"/>
    <property type="match status" value="1"/>
</dbReference>
<evidence type="ECO:0000256" key="7">
    <source>
        <dbReference type="ARBA" id="ARBA00023004"/>
    </source>
</evidence>
<organism evidence="16 17">
    <name type="scientific">Thalassotalea marina</name>
    <dbReference type="NCBI Taxonomy" id="1673741"/>
    <lineage>
        <taxon>Bacteria</taxon>
        <taxon>Pseudomonadati</taxon>
        <taxon>Pseudomonadota</taxon>
        <taxon>Gammaproteobacteria</taxon>
        <taxon>Alteromonadales</taxon>
        <taxon>Colwelliaceae</taxon>
        <taxon>Thalassotalea</taxon>
    </lineage>
</organism>
<keyword evidence="5 12" id="KW-0812">Transmembrane</keyword>
<dbReference type="Gene3D" id="2.170.130.10">
    <property type="entry name" value="TonB-dependent receptor, plug domain"/>
    <property type="match status" value="1"/>
</dbReference>
<dbReference type="PANTHER" id="PTHR32552:SF89">
    <property type="entry name" value="CATECHOLATE SIDEROPHORE RECEPTOR FIU"/>
    <property type="match status" value="1"/>
</dbReference>
<keyword evidence="17" id="KW-1185">Reference proteome</keyword>
<keyword evidence="3 12" id="KW-1134">Transmembrane beta strand</keyword>
<keyword evidence="16" id="KW-0675">Receptor</keyword>
<reference evidence="16" key="1">
    <citation type="journal article" date="2014" name="Int. J. Syst. Evol. Microbiol.">
        <title>Complete genome sequence of Corynebacterium casei LMG S-19264T (=DSM 44701T), isolated from a smear-ripened cheese.</title>
        <authorList>
            <consortium name="US DOE Joint Genome Institute (JGI-PGF)"/>
            <person name="Walter F."/>
            <person name="Albersmeier A."/>
            <person name="Kalinowski J."/>
            <person name="Ruckert C."/>
        </authorList>
    </citation>
    <scope>NUCLEOTIDE SEQUENCE</scope>
    <source>
        <strain evidence="16">KCTC 42731</strain>
    </source>
</reference>
<dbReference type="InterPro" id="IPR039426">
    <property type="entry name" value="TonB-dep_rcpt-like"/>
</dbReference>
<feature type="domain" description="TonB-dependent receptor-like beta-barrel" evidence="14">
    <location>
        <begin position="448"/>
        <end position="822"/>
    </location>
</feature>
<dbReference type="InterPro" id="IPR037066">
    <property type="entry name" value="Plug_dom_sf"/>
</dbReference>
<dbReference type="PANTHER" id="PTHR32552">
    <property type="entry name" value="FERRICHROME IRON RECEPTOR-RELATED"/>
    <property type="match status" value="1"/>
</dbReference>
<keyword evidence="6" id="KW-0732">Signal</keyword>
<dbReference type="Pfam" id="PF07715">
    <property type="entry name" value="Plug"/>
    <property type="match status" value="1"/>
</dbReference>
<evidence type="ECO:0000256" key="11">
    <source>
        <dbReference type="ARBA" id="ARBA00023237"/>
    </source>
</evidence>
<dbReference type="Pfam" id="PF00593">
    <property type="entry name" value="TonB_dep_Rec_b-barrel"/>
    <property type="match status" value="1"/>
</dbReference>
<evidence type="ECO:0000256" key="1">
    <source>
        <dbReference type="ARBA" id="ARBA00004571"/>
    </source>
</evidence>
<feature type="domain" description="TonB-dependent receptor plug" evidence="15">
    <location>
        <begin position="99"/>
        <end position="203"/>
    </location>
</feature>
<dbReference type="PROSITE" id="PS52016">
    <property type="entry name" value="TONB_DEPENDENT_REC_3"/>
    <property type="match status" value="1"/>
</dbReference>
<dbReference type="AlphaFoldDB" id="A0A919BJ53"/>
<evidence type="ECO:0000256" key="8">
    <source>
        <dbReference type="ARBA" id="ARBA00023065"/>
    </source>
</evidence>
<dbReference type="GO" id="GO:0009279">
    <property type="term" value="C:cell outer membrane"/>
    <property type="evidence" value="ECO:0007669"/>
    <property type="project" value="UniProtKB-SubCell"/>
</dbReference>
<reference evidence="16" key="2">
    <citation type="submission" date="2020-09" db="EMBL/GenBank/DDBJ databases">
        <authorList>
            <person name="Sun Q."/>
            <person name="Kim S."/>
        </authorList>
    </citation>
    <scope>NUCLEOTIDE SEQUENCE</scope>
    <source>
        <strain evidence="16">KCTC 42731</strain>
    </source>
</reference>
<comment type="subcellular location">
    <subcellularLocation>
        <location evidence="1 12">Cell outer membrane</location>
        <topology evidence="1 12">Multi-pass membrane protein</topology>
    </subcellularLocation>
</comment>
<keyword evidence="4" id="KW-0410">Iron transport</keyword>
<comment type="caution">
    <text evidence="16">The sequence shown here is derived from an EMBL/GenBank/DDBJ whole genome shotgun (WGS) entry which is preliminary data.</text>
</comment>
<evidence type="ECO:0000256" key="10">
    <source>
        <dbReference type="ARBA" id="ARBA00023136"/>
    </source>
</evidence>
<comment type="similarity">
    <text evidence="12 13">Belongs to the TonB-dependent receptor family.</text>
</comment>
<evidence type="ECO:0000313" key="16">
    <source>
        <dbReference type="EMBL" id="GHF92635.1"/>
    </source>
</evidence>
<evidence type="ECO:0000256" key="13">
    <source>
        <dbReference type="RuleBase" id="RU003357"/>
    </source>
</evidence>
<evidence type="ECO:0000256" key="6">
    <source>
        <dbReference type="ARBA" id="ARBA00022729"/>
    </source>
</evidence>
<keyword evidence="7" id="KW-0408">Iron</keyword>
<dbReference type="SUPFAM" id="SSF56935">
    <property type="entry name" value="Porins"/>
    <property type="match status" value="1"/>
</dbReference>
<evidence type="ECO:0000259" key="15">
    <source>
        <dbReference type="Pfam" id="PF07715"/>
    </source>
</evidence>
<dbReference type="InterPro" id="IPR000531">
    <property type="entry name" value="Beta-barrel_TonB"/>
</dbReference>
<dbReference type="EMBL" id="BNCK01000004">
    <property type="protein sequence ID" value="GHF92635.1"/>
    <property type="molecule type" value="Genomic_DNA"/>
</dbReference>
<evidence type="ECO:0000256" key="4">
    <source>
        <dbReference type="ARBA" id="ARBA00022496"/>
    </source>
</evidence>
<sequence length="863" mass="97305">MSLANILIDVAKTNNRQLIMQSHKQLNAKITFKCHCTLEQVLTQLLTNSQFTFELPLSGSLLIFEQKKKNTNPVTREAHENYEHILVTGYANPNRSILRSSSAVTVFDRFDFTNEGKPTTAQMLKHVPGFWVEDSGGEVNNNVSPRGLRGGEGYRFISLMEDGLPVTYDGIWADFFIRQDLMIDKVETIRGGNSGIISVNGPAAAINFISMLPSTHNENRLSYSLGLNYHYNRLDFSYSPKLDTDWQYVVGGFYRHSSGLKDPGYTGDHGGQLKVVAEKKDAISQAKVVLKYLNDTTIFYSPVVMQGRNNPKGVSGLPASTGTLLSEEFGNFLYRYPKGAHHSTTKTFDIRDGQQTNLISAGFFYDLHITPSWLLTLKTRYSDMSNSMLALLNLGDNSILNAKDYLNSLSSSTMKAELIASSSGEAIQDLENINGNGLLMLTYPLYSQYRQQLWVNKLELDWQYQDLSVNFGGSYVQGQYDELPLDKWLGTFLIDVAHQPRRFDIKLTDIASGTQQWLTEQSALDYQGPAYLSGEGSFKSMSLYSTVNVALSEQLLLDLGIRQEWLSLQSSSQTDAIYQNEHYQGAINYLSGYTFTEEKNFDELAWSIGFNWKVNDDLTLYGHFANAFEMPRLSSYANAIGWGDYTDSVPQEVSFEQSVRLKFHELGLRYATENFAVTATLFETRFDPLLFSVYQGQNSHTSILIDTKTKGLELEFNANLGTNVTIEGHGVWQNAHFTGIPNSYTESRLNGNQLTRTPEKQLSLKLQYDWQELSSFASVHYVGTRYSDIENSFLLPSYSTLNLGITWSFSPEITFQLVAKNINNTVGLTEGNPRNNNESKESSYYFARPILGRSVKAHFEFIF</sequence>
<proteinExistence type="inferred from homology"/>
<evidence type="ECO:0000256" key="3">
    <source>
        <dbReference type="ARBA" id="ARBA00022452"/>
    </source>
</evidence>
<evidence type="ECO:0000256" key="9">
    <source>
        <dbReference type="ARBA" id="ARBA00023077"/>
    </source>
</evidence>
<evidence type="ECO:0000256" key="2">
    <source>
        <dbReference type="ARBA" id="ARBA00022448"/>
    </source>
</evidence>
<gene>
    <name evidence="16" type="ORF">GCM10017161_21010</name>
</gene>
<dbReference type="InterPro" id="IPR012910">
    <property type="entry name" value="Plug_dom"/>
</dbReference>
<keyword evidence="2 12" id="KW-0813">Transport</keyword>
<dbReference type="InterPro" id="IPR036942">
    <property type="entry name" value="Beta-barrel_TonB_sf"/>
</dbReference>
<evidence type="ECO:0000313" key="17">
    <source>
        <dbReference type="Proteomes" id="UP000623842"/>
    </source>
</evidence>
<keyword evidence="10 12" id="KW-0472">Membrane</keyword>
<keyword evidence="11 12" id="KW-0998">Cell outer membrane</keyword>
<keyword evidence="9 13" id="KW-0798">TonB box</keyword>
<keyword evidence="8" id="KW-0406">Ion transport</keyword>
<dbReference type="Proteomes" id="UP000623842">
    <property type="component" value="Unassembled WGS sequence"/>
</dbReference>
<evidence type="ECO:0000259" key="14">
    <source>
        <dbReference type="Pfam" id="PF00593"/>
    </source>
</evidence>
<evidence type="ECO:0000256" key="12">
    <source>
        <dbReference type="PROSITE-ProRule" id="PRU01360"/>
    </source>
</evidence>
<protein>
    <submittedName>
        <fullName evidence="16">TonB-dependent receptor</fullName>
    </submittedName>
</protein>
<accession>A0A919BJ53</accession>
<evidence type="ECO:0000256" key="5">
    <source>
        <dbReference type="ARBA" id="ARBA00022692"/>
    </source>
</evidence>
<dbReference type="GO" id="GO:0015344">
    <property type="term" value="F:siderophore uptake transmembrane transporter activity"/>
    <property type="evidence" value="ECO:0007669"/>
    <property type="project" value="TreeGrafter"/>
</dbReference>